<protein>
    <recommendedName>
        <fullName evidence="4">Zinc finger protein</fullName>
    </recommendedName>
</protein>
<gene>
    <name evidence="2" type="ORF">BVC80_7417g1</name>
</gene>
<dbReference type="EMBL" id="MVGT01000240">
    <property type="protein sequence ID" value="OVA19174.1"/>
    <property type="molecule type" value="Genomic_DNA"/>
</dbReference>
<feature type="region of interest" description="Disordered" evidence="1">
    <location>
        <begin position="29"/>
        <end position="52"/>
    </location>
</feature>
<dbReference type="InParanoid" id="A0A200R8V7"/>
<comment type="caution">
    <text evidence="2">The sequence shown here is derived from an EMBL/GenBank/DDBJ whole genome shotgun (WGS) entry which is preliminary data.</text>
</comment>
<evidence type="ECO:0000313" key="2">
    <source>
        <dbReference type="EMBL" id="OVA19174.1"/>
    </source>
</evidence>
<evidence type="ECO:0000313" key="3">
    <source>
        <dbReference type="Proteomes" id="UP000195402"/>
    </source>
</evidence>
<proteinExistence type="predicted"/>
<organism evidence="2 3">
    <name type="scientific">Macleaya cordata</name>
    <name type="common">Five-seeded plume-poppy</name>
    <name type="synonym">Bocconia cordata</name>
    <dbReference type="NCBI Taxonomy" id="56857"/>
    <lineage>
        <taxon>Eukaryota</taxon>
        <taxon>Viridiplantae</taxon>
        <taxon>Streptophyta</taxon>
        <taxon>Embryophyta</taxon>
        <taxon>Tracheophyta</taxon>
        <taxon>Spermatophyta</taxon>
        <taxon>Magnoliopsida</taxon>
        <taxon>Ranunculales</taxon>
        <taxon>Papaveraceae</taxon>
        <taxon>Papaveroideae</taxon>
        <taxon>Macleaya</taxon>
    </lineage>
</organism>
<accession>A0A200R8V7</accession>
<evidence type="ECO:0000256" key="1">
    <source>
        <dbReference type="SAM" id="MobiDB-lite"/>
    </source>
</evidence>
<dbReference type="Gene3D" id="4.10.60.10">
    <property type="entry name" value="Zinc finger, CCHC-type"/>
    <property type="match status" value="1"/>
</dbReference>
<dbReference type="GO" id="GO:0003676">
    <property type="term" value="F:nucleic acid binding"/>
    <property type="evidence" value="ECO:0007669"/>
    <property type="project" value="InterPro"/>
</dbReference>
<dbReference type="AlphaFoldDB" id="A0A200R8V7"/>
<dbReference type="OrthoDB" id="1919155at2759"/>
<keyword evidence="3" id="KW-1185">Reference proteome</keyword>
<dbReference type="GO" id="GO:0008270">
    <property type="term" value="F:zinc ion binding"/>
    <property type="evidence" value="ECO:0007669"/>
    <property type="project" value="InterPro"/>
</dbReference>
<dbReference type="Proteomes" id="UP000195402">
    <property type="component" value="Unassembled WGS sequence"/>
</dbReference>
<name>A0A200R8V7_MACCD</name>
<sequence length="88" mass="9839">MVRSDDDDKIETSKILEESGTIQVPIQDPHISITKGRPKTDDKGKGNISSTGRFRSFIEVSSQKKRKCHLCNVSGHNKRTCPEKATKI</sequence>
<evidence type="ECO:0008006" key="4">
    <source>
        <dbReference type="Google" id="ProtNLM"/>
    </source>
</evidence>
<dbReference type="SUPFAM" id="SSF57756">
    <property type="entry name" value="Retrovirus zinc finger-like domains"/>
    <property type="match status" value="1"/>
</dbReference>
<dbReference type="InterPro" id="IPR036875">
    <property type="entry name" value="Znf_CCHC_sf"/>
</dbReference>
<reference evidence="2 3" key="1">
    <citation type="journal article" date="2017" name="Mol. Plant">
        <title>The Genome of Medicinal Plant Macleaya cordata Provides New Insights into Benzylisoquinoline Alkaloids Metabolism.</title>
        <authorList>
            <person name="Liu X."/>
            <person name="Liu Y."/>
            <person name="Huang P."/>
            <person name="Ma Y."/>
            <person name="Qing Z."/>
            <person name="Tang Q."/>
            <person name="Cao H."/>
            <person name="Cheng P."/>
            <person name="Zheng Y."/>
            <person name="Yuan Z."/>
            <person name="Zhou Y."/>
            <person name="Liu J."/>
            <person name="Tang Z."/>
            <person name="Zhuo Y."/>
            <person name="Zhang Y."/>
            <person name="Yu L."/>
            <person name="Huang J."/>
            <person name="Yang P."/>
            <person name="Peng Q."/>
            <person name="Zhang J."/>
            <person name="Jiang W."/>
            <person name="Zhang Z."/>
            <person name="Lin K."/>
            <person name="Ro D.K."/>
            <person name="Chen X."/>
            <person name="Xiong X."/>
            <person name="Shang Y."/>
            <person name="Huang S."/>
            <person name="Zeng J."/>
        </authorList>
    </citation>
    <scope>NUCLEOTIDE SEQUENCE [LARGE SCALE GENOMIC DNA]</scope>
    <source>
        <strain evidence="3">cv. BLH2017</strain>
        <tissue evidence="2">Root</tissue>
    </source>
</reference>